<protein>
    <recommendedName>
        <fullName evidence="1">N-sulphoglucosamine sulphohydrolase C-terminal domain-containing protein</fullName>
    </recommendedName>
</protein>
<dbReference type="SUPFAM" id="SSF53649">
    <property type="entry name" value="Alkaline phosphatase-like"/>
    <property type="match status" value="1"/>
</dbReference>
<evidence type="ECO:0000313" key="2">
    <source>
        <dbReference type="EMBL" id="GAI98288.1"/>
    </source>
</evidence>
<dbReference type="AlphaFoldDB" id="X1SZB4"/>
<accession>X1SZB4</accession>
<feature type="non-terminal residue" evidence="2">
    <location>
        <position position="1"/>
    </location>
</feature>
<name>X1SZB4_9ZZZZ</name>
<gene>
    <name evidence="2" type="ORF">S12H4_33418</name>
</gene>
<evidence type="ECO:0000259" key="1">
    <source>
        <dbReference type="Pfam" id="PF16347"/>
    </source>
</evidence>
<dbReference type="InterPro" id="IPR017850">
    <property type="entry name" value="Alkaline_phosphatase_core_sf"/>
</dbReference>
<dbReference type="Pfam" id="PF16347">
    <property type="entry name" value="SGSH_C"/>
    <property type="match status" value="1"/>
</dbReference>
<dbReference type="Gene3D" id="3.40.720.10">
    <property type="entry name" value="Alkaline Phosphatase, subunit A"/>
    <property type="match status" value="1"/>
</dbReference>
<comment type="caution">
    <text evidence="2">The sequence shown here is derived from an EMBL/GenBank/DDBJ whole genome shotgun (WGS) entry which is preliminary data.</text>
</comment>
<reference evidence="2" key="1">
    <citation type="journal article" date="2014" name="Front. Microbiol.">
        <title>High frequency of phylogenetically diverse reductive dehalogenase-homologous genes in deep subseafloor sedimentary metagenomes.</title>
        <authorList>
            <person name="Kawai M."/>
            <person name="Futagami T."/>
            <person name="Toyoda A."/>
            <person name="Takaki Y."/>
            <person name="Nishi S."/>
            <person name="Hori S."/>
            <person name="Arai W."/>
            <person name="Tsubouchi T."/>
            <person name="Morono Y."/>
            <person name="Uchiyama I."/>
            <person name="Ito T."/>
            <person name="Fujiyama A."/>
            <person name="Inagaki F."/>
            <person name="Takami H."/>
        </authorList>
    </citation>
    <scope>NUCLEOTIDE SEQUENCE</scope>
    <source>
        <strain evidence="2">Expedition CK06-06</strain>
    </source>
</reference>
<dbReference type="EMBL" id="BARW01019689">
    <property type="protein sequence ID" value="GAI98288.1"/>
    <property type="molecule type" value="Genomic_DNA"/>
</dbReference>
<organism evidence="2">
    <name type="scientific">marine sediment metagenome</name>
    <dbReference type="NCBI Taxonomy" id="412755"/>
    <lineage>
        <taxon>unclassified sequences</taxon>
        <taxon>metagenomes</taxon>
        <taxon>ecological metagenomes</taxon>
    </lineage>
</organism>
<sequence>RYPRIIEEGSRSDLLINNTDFAPTIIELAGGEVPEYMQGRSFKRTMEGRKENEWRTETYYRYWMHMAHKLGNPAHFGIRTNKYKLIFFYGSETKVKKASRGDK</sequence>
<dbReference type="InterPro" id="IPR032506">
    <property type="entry name" value="SGSH_C"/>
</dbReference>
<feature type="domain" description="N-sulphoglucosamine sulphohydrolase C-terminal" evidence="1">
    <location>
        <begin position="1"/>
        <end position="92"/>
    </location>
</feature>
<proteinExistence type="predicted"/>